<organism evidence="2 3">
    <name type="scientific">Rubroshorea leprosula</name>
    <dbReference type="NCBI Taxonomy" id="152421"/>
    <lineage>
        <taxon>Eukaryota</taxon>
        <taxon>Viridiplantae</taxon>
        <taxon>Streptophyta</taxon>
        <taxon>Embryophyta</taxon>
        <taxon>Tracheophyta</taxon>
        <taxon>Spermatophyta</taxon>
        <taxon>Magnoliopsida</taxon>
        <taxon>eudicotyledons</taxon>
        <taxon>Gunneridae</taxon>
        <taxon>Pentapetalae</taxon>
        <taxon>rosids</taxon>
        <taxon>malvids</taxon>
        <taxon>Malvales</taxon>
        <taxon>Dipterocarpaceae</taxon>
        <taxon>Rubroshorea</taxon>
    </lineage>
</organism>
<reference evidence="2 3" key="1">
    <citation type="journal article" date="2021" name="Commun. Biol.">
        <title>The genome of Shorea leprosula (Dipterocarpaceae) highlights the ecological relevance of drought in aseasonal tropical rainforests.</title>
        <authorList>
            <person name="Ng K.K.S."/>
            <person name="Kobayashi M.J."/>
            <person name="Fawcett J.A."/>
            <person name="Hatakeyama M."/>
            <person name="Paape T."/>
            <person name="Ng C.H."/>
            <person name="Ang C.C."/>
            <person name="Tnah L.H."/>
            <person name="Lee C.T."/>
            <person name="Nishiyama T."/>
            <person name="Sese J."/>
            <person name="O'Brien M.J."/>
            <person name="Copetti D."/>
            <person name="Mohd Noor M.I."/>
            <person name="Ong R.C."/>
            <person name="Putra M."/>
            <person name="Sireger I.Z."/>
            <person name="Indrioko S."/>
            <person name="Kosugi Y."/>
            <person name="Izuno A."/>
            <person name="Isagi Y."/>
            <person name="Lee S.L."/>
            <person name="Shimizu K.K."/>
        </authorList>
    </citation>
    <scope>NUCLEOTIDE SEQUENCE [LARGE SCALE GENOMIC DNA]</scope>
    <source>
        <strain evidence="2">214</strain>
    </source>
</reference>
<keyword evidence="3" id="KW-1185">Reference proteome</keyword>
<feature type="region of interest" description="Disordered" evidence="1">
    <location>
        <begin position="1"/>
        <end position="22"/>
    </location>
</feature>
<protein>
    <submittedName>
        <fullName evidence="2">Uncharacterized protein</fullName>
    </submittedName>
</protein>
<name>A0AAV5HIT2_9ROSI</name>
<comment type="caution">
    <text evidence="2">The sequence shown here is derived from an EMBL/GenBank/DDBJ whole genome shotgun (WGS) entry which is preliminary data.</text>
</comment>
<accession>A0AAV5HIT2</accession>
<sequence length="61" mass="6895">MRKQGETRGERPSFHYQRNAGNVDGARVKVRVTTARARSPSIPLRKSNAVHLSYRHILIGP</sequence>
<proteinExistence type="predicted"/>
<dbReference type="AlphaFoldDB" id="A0AAV5HIT2"/>
<evidence type="ECO:0000256" key="1">
    <source>
        <dbReference type="SAM" id="MobiDB-lite"/>
    </source>
</evidence>
<dbReference type="EMBL" id="BPVZ01000001">
    <property type="protein sequence ID" value="GKU85648.1"/>
    <property type="molecule type" value="Genomic_DNA"/>
</dbReference>
<evidence type="ECO:0000313" key="3">
    <source>
        <dbReference type="Proteomes" id="UP001054252"/>
    </source>
</evidence>
<gene>
    <name evidence="2" type="ORF">SLEP1_g283</name>
</gene>
<dbReference type="Proteomes" id="UP001054252">
    <property type="component" value="Unassembled WGS sequence"/>
</dbReference>
<evidence type="ECO:0000313" key="2">
    <source>
        <dbReference type="EMBL" id="GKU85648.1"/>
    </source>
</evidence>
<feature type="compositionally biased region" description="Basic and acidic residues" evidence="1">
    <location>
        <begin position="1"/>
        <end position="13"/>
    </location>
</feature>